<feature type="domain" description="Peptidase S54 rhomboid" evidence="6">
    <location>
        <begin position="64"/>
        <end position="128"/>
    </location>
</feature>
<comment type="caution">
    <text evidence="7">The sequence shown here is derived from an EMBL/GenBank/DDBJ whole genome shotgun (WGS) entry which is preliminary data.</text>
</comment>
<dbReference type="Proteomes" id="UP001648503">
    <property type="component" value="Unassembled WGS sequence"/>
</dbReference>
<gene>
    <name evidence="7" type="ORF">BASA50_003873</name>
</gene>
<evidence type="ECO:0000256" key="1">
    <source>
        <dbReference type="ARBA" id="ARBA00004141"/>
    </source>
</evidence>
<dbReference type="InterPro" id="IPR022764">
    <property type="entry name" value="Peptidase_S54_rhomboid_dom"/>
</dbReference>
<feature type="transmembrane region" description="Helical" evidence="5">
    <location>
        <begin position="175"/>
        <end position="195"/>
    </location>
</feature>
<evidence type="ECO:0000256" key="5">
    <source>
        <dbReference type="SAM" id="Phobius"/>
    </source>
</evidence>
<evidence type="ECO:0000259" key="6">
    <source>
        <dbReference type="Pfam" id="PF01694"/>
    </source>
</evidence>
<evidence type="ECO:0000256" key="2">
    <source>
        <dbReference type="ARBA" id="ARBA00022692"/>
    </source>
</evidence>
<dbReference type="Gene3D" id="1.20.1540.10">
    <property type="entry name" value="Rhomboid-like"/>
    <property type="match status" value="1"/>
</dbReference>
<feature type="transmembrane region" description="Helical" evidence="5">
    <location>
        <begin position="216"/>
        <end position="238"/>
    </location>
</feature>
<organism evidence="7 8">
    <name type="scientific">Batrachochytrium salamandrivorans</name>
    <dbReference type="NCBI Taxonomy" id="1357716"/>
    <lineage>
        <taxon>Eukaryota</taxon>
        <taxon>Fungi</taxon>
        <taxon>Fungi incertae sedis</taxon>
        <taxon>Chytridiomycota</taxon>
        <taxon>Chytridiomycota incertae sedis</taxon>
        <taxon>Chytridiomycetes</taxon>
        <taxon>Rhizophydiales</taxon>
        <taxon>Rhizophydiales incertae sedis</taxon>
        <taxon>Batrachochytrium</taxon>
    </lineage>
</organism>
<keyword evidence="8" id="KW-1185">Reference proteome</keyword>
<evidence type="ECO:0000256" key="4">
    <source>
        <dbReference type="ARBA" id="ARBA00023136"/>
    </source>
</evidence>
<name>A0ABQ8FH93_9FUNG</name>
<dbReference type="SUPFAM" id="SSF144091">
    <property type="entry name" value="Rhomboid-like"/>
    <property type="match status" value="1"/>
</dbReference>
<proteinExistence type="predicted"/>
<keyword evidence="2 5" id="KW-0812">Transmembrane</keyword>
<accession>A0ABQ8FH93</accession>
<comment type="subcellular location">
    <subcellularLocation>
        <location evidence="1">Membrane</location>
        <topology evidence="1">Multi-pass membrane protein</topology>
    </subcellularLocation>
</comment>
<dbReference type="InterPro" id="IPR035952">
    <property type="entry name" value="Rhomboid-like_sf"/>
</dbReference>
<evidence type="ECO:0000313" key="8">
    <source>
        <dbReference type="Proteomes" id="UP001648503"/>
    </source>
</evidence>
<evidence type="ECO:0000256" key="3">
    <source>
        <dbReference type="ARBA" id="ARBA00022989"/>
    </source>
</evidence>
<protein>
    <recommendedName>
        <fullName evidence="6">Peptidase S54 rhomboid domain-containing protein</fullName>
    </recommendedName>
</protein>
<keyword evidence="4 5" id="KW-0472">Membrane</keyword>
<dbReference type="EMBL" id="JAFCIX010000114">
    <property type="protein sequence ID" value="KAH6598259.1"/>
    <property type="molecule type" value="Genomic_DNA"/>
</dbReference>
<evidence type="ECO:0000313" key="7">
    <source>
        <dbReference type="EMBL" id="KAH6598259.1"/>
    </source>
</evidence>
<dbReference type="Pfam" id="PF01694">
    <property type="entry name" value="Rhomboid"/>
    <property type="match status" value="1"/>
</dbReference>
<reference evidence="7 8" key="1">
    <citation type="submission" date="2021-02" db="EMBL/GenBank/DDBJ databases">
        <title>Variation within the Batrachochytrium salamandrivorans European outbreak.</title>
        <authorList>
            <person name="Kelly M."/>
            <person name="Pasmans F."/>
            <person name="Shea T.P."/>
            <person name="Munoz J.F."/>
            <person name="Carranza S."/>
            <person name="Cuomo C.A."/>
            <person name="Martel A."/>
        </authorList>
    </citation>
    <scope>NUCLEOTIDE SEQUENCE [LARGE SCALE GENOMIC DNA]</scope>
    <source>
        <strain evidence="7 8">AMFP18/2</strain>
    </source>
</reference>
<keyword evidence="3 5" id="KW-1133">Transmembrane helix</keyword>
<sequence length="289" mass="31408">MIVQTGTAVFVVGTLALTLPSLMSTYYMKLHLAAPPLSTAFIQTHGYFAFKAQPVLTLVGTRSSLVTHMFHHSDLIHWLYNMYAITTSAISLDLGLCQTSLIFVGGGIGGCLTQVLEHTLLRDAKGHSSLQPLWTSFWDLSVSAMDWITGTENLPPNVVGYFSTFFAPTYRICGASAGAFALTGAEVYLIVAAISRIMSGRDRLNRDARHRRLADLITMCFQHALTIGVQVAALFSPLHMTTDVANVWADSFPAHIGYSAHLGGFLTGFAIMAAMDASGFGSYPRRKHK</sequence>
<feature type="transmembrane region" description="Helical" evidence="5">
    <location>
        <begin position="258"/>
        <end position="283"/>
    </location>
</feature>